<name>A0A9Q1QYU9_9SOLA</name>
<dbReference type="Proteomes" id="UP001152561">
    <property type="component" value="Unassembled WGS sequence"/>
</dbReference>
<protein>
    <submittedName>
        <fullName evidence="1">Uncharacterized protein</fullName>
    </submittedName>
</protein>
<dbReference type="AlphaFoldDB" id="A0A9Q1QYU9"/>
<gene>
    <name evidence="1" type="ORF">K7X08_016069</name>
</gene>
<reference evidence="2" key="1">
    <citation type="journal article" date="2023" name="Proc. Natl. Acad. Sci. U.S.A.">
        <title>Genomic and structural basis for evolution of tropane alkaloid biosynthesis.</title>
        <authorList>
            <person name="Wanga Y.-J."/>
            <person name="Taina T."/>
            <person name="Yua J.-Y."/>
            <person name="Lia J."/>
            <person name="Xua B."/>
            <person name="Chenc J."/>
            <person name="D'Auriad J.C."/>
            <person name="Huanga J.-P."/>
            <person name="Huanga S.-X."/>
        </authorList>
    </citation>
    <scope>NUCLEOTIDE SEQUENCE [LARGE SCALE GENOMIC DNA]</scope>
    <source>
        <strain evidence="2">cv. KIB-2019</strain>
    </source>
</reference>
<comment type="caution">
    <text evidence="1">The sequence shown here is derived from an EMBL/GenBank/DDBJ whole genome shotgun (WGS) entry which is preliminary data.</text>
</comment>
<organism evidence="1 2">
    <name type="scientific">Anisodus acutangulus</name>
    <dbReference type="NCBI Taxonomy" id="402998"/>
    <lineage>
        <taxon>Eukaryota</taxon>
        <taxon>Viridiplantae</taxon>
        <taxon>Streptophyta</taxon>
        <taxon>Embryophyta</taxon>
        <taxon>Tracheophyta</taxon>
        <taxon>Spermatophyta</taxon>
        <taxon>Magnoliopsida</taxon>
        <taxon>eudicotyledons</taxon>
        <taxon>Gunneridae</taxon>
        <taxon>Pentapetalae</taxon>
        <taxon>asterids</taxon>
        <taxon>lamiids</taxon>
        <taxon>Solanales</taxon>
        <taxon>Solanaceae</taxon>
        <taxon>Solanoideae</taxon>
        <taxon>Hyoscyameae</taxon>
        <taxon>Anisodus</taxon>
    </lineage>
</organism>
<accession>A0A9Q1QYU9</accession>
<evidence type="ECO:0000313" key="2">
    <source>
        <dbReference type="Proteomes" id="UP001152561"/>
    </source>
</evidence>
<sequence length="76" mass="8204">MVSFILFGTGSSCTPPSRTETSKSNCPLFHFIKGLKSILGLVLFSVAKLPPGVYQLLKLGKTQHLLQTNLVAVLES</sequence>
<proteinExistence type="predicted"/>
<dbReference type="EMBL" id="JAJAGQ010000020">
    <property type="protein sequence ID" value="KAJ8533180.1"/>
    <property type="molecule type" value="Genomic_DNA"/>
</dbReference>
<keyword evidence="2" id="KW-1185">Reference proteome</keyword>
<evidence type="ECO:0000313" key="1">
    <source>
        <dbReference type="EMBL" id="KAJ8533180.1"/>
    </source>
</evidence>